<feature type="domain" description="N-acetyltransferase" evidence="3">
    <location>
        <begin position="3"/>
        <end position="152"/>
    </location>
</feature>
<dbReference type="RefSeq" id="WP_111467439.1">
    <property type="nucleotide sequence ID" value="NZ_QKZS01000010.1"/>
</dbReference>
<dbReference type="InterPro" id="IPR000182">
    <property type="entry name" value="GNAT_dom"/>
</dbReference>
<dbReference type="SUPFAM" id="SSF55729">
    <property type="entry name" value="Acyl-CoA N-acyltransferases (Nat)"/>
    <property type="match status" value="1"/>
</dbReference>
<reference evidence="4 5" key="1">
    <citation type="submission" date="2018-06" db="EMBL/GenBank/DDBJ databases">
        <title>Genomic Encyclopedia of Archaeal and Bacterial Type Strains, Phase II (KMG-II): from individual species to whole genera.</title>
        <authorList>
            <person name="Goeker M."/>
        </authorList>
    </citation>
    <scope>NUCLEOTIDE SEQUENCE [LARGE SCALE GENOMIC DNA]</scope>
    <source>
        <strain evidence="4 5">DSM 18774</strain>
    </source>
</reference>
<dbReference type="AlphaFoldDB" id="A0A2W7QT06"/>
<accession>A0A2W7QT06</accession>
<dbReference type="InterPro" id="IPR016181">
    <property type="entry name" value="Acyl_CoA_acyltransferase"/>
</dbReference>
<evidence type="ECO:0000313" key="4">
    <source>
        <dbReference type="EMBL" id="PZX51131.1"/>
    </source>
</evidence>
<dbReference type="PANTHER" id="PTHR43877">
    <property type="entry name" value="AMINOALKYLPHOSPHONATE N-ACETYLTRANSFERASE-RELATED-RELATED"/>
    <property type="match status" value="1"/>
</dbReference>
<dbReference type="PROSITE" id="PS51186">
    <property type="entry name" value="GNAT"/>
    <property type="match status" value="1"/>
</dbReference>
<dbReference type="Gene3D" id="3.40.630.30">
    <property type="match status" value="1"/>
</dbReference>
<evidence type="ECO:0000313" key="5">
    <source>
        <dbReference type="Proteomes" id="UP000249538"/>
    </source>
</evidence>
<keyword evidence="2" id="KW-0012">Acyltransferase</keyword>
<comment type="caution">
    <text evidence="4">The sequence shown here is derived from an EMBL/GenBank/DDBJ whole genome shotgun (WGS) entry which is preliminary data.</text>
</comment>
<keyword evidence="1 4" id="KW-0808">Transferase</keyword>
<sequence>MTSRLRPLERADAARLAALITGYRAAMGAGASATSEPEARRLIASAEADANILMIGAEAGAGLAGFALAFDLAEIVSGGRAGQLDDLFVAPEARGAGLARALIARLTEVGAVRGWTHLRWLVPRDNTAARRLYETLAEPAPWDSFRITLAEPPQSRSIL</sequence>
<organism evidence="4 5">
    <name type="scientific">Cereibacter changlensis</name>
    <dbReference type="NCBI Taxonomy" id="402884"/>
    <lineage>
        <taxon>Bacteria</taxon>
        <taxon>Pseudomonadati</taxon>
        <taxon>Pseudomonadota</taxon>
        <taxon>Alphaproteobacteria</taxon>
        <taxon>Rhodobacterales</taxon>
        <taxon>Paracoccaceae</taxon>
        <taxon>Cereibacter</taxon>
    </lineage>
</organism>
<evidence type="ECO:0000259" key="3">
    <source>
        <dbReference type="PROSITE" id="PS51186"/>
    </source>
</evidence>
<dbReference type="Proteomes" id="UP000249538">
    <property type="component" value="Unassembled WGS sequence"/>
</dbReference>
<name>A0A2W7QT06_9RHOB</name>
<dbReference type="Pfam" id="PF00583">
    <property type="entry name" value="Acetyltransf_1"/>
    <property type="match status" value="1"/>
</dbReference>
<dbReference type="GO" id="GO:0016747">
    <property type="term" value="F:acyltransferase activity, transferring groups other than amino-acyl groups"/>
    <property type="evidence" value="ECO:0007669"/>
    <property type="project" value="InterPro"/>
</dbReference>
<dbReference type="EMBL" id="QKZS01000010">
    <property type="protein sequence ID" value="PZX51131.1"/>
    <property type="molecule type" value="Genomic_DNA"/>
</dbReference>
<gene>
    <name evidence="4" type="ORF">LX76_03172</name>
</gene>
<evidence type="ECO:0000256" key="1">
    <source>
        <dbReference type="ARBA" id="ARBA00022679"/>
    </source>
</evidence>
<proteinExistence type="predicted"/>
<evidence type="ECO:0000256" key="2">
    <source>
        <dbReference type="ARBA" id="ARBA00023315"/>
    </source>
</evidence>
<dbReference type="CDD" id="cd04301">
    <property type="entry name" value="NAT_SF"/>
    <property type="match status" value="1"/>
</dbReference>
<protein>
    <submittedName>
        <fullName evidence="4">Acetyltransferase (GNAT) family protein</fullName>
    </submittedName>
</protein>
<dbReference type="InterPro" id="IPR050832">
    <property type="entry name" value="Bact_Acetyltransf"/>
</dbReference>